<evidence type="ECO:0000256" key="7">
    <source>
        <dbReference type="RuleBase" id="RU364112"/>
    </source>
</evidence>
<evidence type="ECO:0000256" key="2">
    <source>
        <dbReference type="ARBA" id="ARBA00022617"/>
    </source>
</evidence>
<comment type="similarity">
    <text evidence="1 7">Belongs to the CcmH/CycL/Ccl2/NrfF family.</text>
</comment>
<keyword evidence="7" id="KW-0472">Membrane</keyword>
<gene>
    <name evidence="9" type="ORF">V5J35_004616</name>
</gene>
<keyword evidence="5" id="KW-0201">Cytochrome c-type biogenesis</keyword>
<dbReference type="Gene3D" id="1.10.8.640">
    <property type="entry name" value="Cytochrome C biogenesis protein"/>
    <property type="match status" value="1"/>
</dbReference>
<keyword evidence="10" id="KW-1185">Reference proteome</keyword>
<dbReference type="CDD" id="cd16378">
    <property type="entry name" value="CcmH_N"/>
    <property type="match status" value="1"/>
</dbReference>
<evidence type="ECO:0000256" key="3">
    <source>
        <dbReference type="ARBA" id="ARBA00022723"/>
    </source>
</evidence>
<dbReference type="InterPro" id="IPR005616">
    <property type="entry name" value="CcmH/CycL/Ccl2/NrfF_N"/>
</dbReference>
<keyword evidence="2 7" id="KW-0349">Heme</keyword>
<keyword evidence="3 7" id="KW-0479">Metal-binding</keyword>
<evidence type="ECO:0000259" key="8">
    <source>
        <dbReference type="Pfam" id="PF03918"/>
    </source>
</evidence>
<feature type="domain" description="CcmH/CycL/Ccl2/NrfF N-terminal" evidence="8">
    <location>
        <begin position="15"/>
        <end position="155"/>
    </location>
</feature>
<dbReference type="RefSeq" id="WP_354009409.1">
    <property type="nucleotide sequence ID" value="NZ_JBEWTA010000001.1"/>
</dbReference>
<reference evidence="9 10" key="1">
    <citation type="submission" date="2024-06" db="EMBL/GenBank/DDBJ databases">
        <title>Genomic Encyclopedia of Type Strains, Phase V (KMG-V): Genome sequencing to study the core and pangenomes of soil and plant-associated prokaryotes.</title>
        <authorList>
            <person name="Whitman W."/>
        </authorList>
    </citation>
    <scope>NUCLEOTIDE SEQUENCE [LARGE SCALE GENOMIC DNA]</scope>
    <source>
        <strain evidence="9 10">NE40</strain>
    </source>
</reference>
<dbReference type="InterPro" id="IPR038297">
    <property type="entry name" value="CcmH/CycL/NrfF/Ccl2_sf"/>
</dbReference>
<evidence type="ECO:0000256" key="5">
    <source>
        <dbReference type="ARBA" id="ARBA00022748"/>
    </source>
</evidence>
<evidence type="ECO:0000256" key="6">
    <source>
        <dbReference type="ARBA" id="ARBA00023004"/>
    </source>
</evidence>
<evidence type="ECO:0000313" key="10">
    <source>
        <dbReference type="Proteomes" id="UP001549366"/>
    </source>
</evidence>
<evidence type="ECO:0000256" key="1">
    <source>
        <dbReference type="ARBA" id="ARBA00010342"/>
    </source>
</evidence>
<dbReference type="PANTHER" id="PTHR47870:SF1">
    <property type="entry name" value="CYTOCHROME C-TYPE BIOGENESIS PROTEIN CCMH"/>
    <property type="match status" value="1"/>
</dbReference>
<feature type="signal peptide" evidence="7">
    <location>
        <begin position="1"/>
        <end position="25"/>
    </location>
</feature>
<evidence type="ECO:0000313" key="9">
    <source>
        <dbReference type="EMBL" id="MET4759424.1"/>
    </source>
</evidence>
<keyword evidence="7" id="KW-0812">Transmembrane</keyword>
<dbReference type="PANTHER" id="PTHR47870">
    <property type="entry name" value="CYTOCHROME C-TYPE BIOGENESIS PROTEIN CCMH"/>
    <property type="match status" value="1"/>
</dbReference>
<protein>
    <recommendedName>
        <fullName evidence="7">Cytochrome c-type biogenesis protein</fullName>
    </recommendedName>
</protein>
<dbReference type="Pfam" id="PF03918">
    <property type="entry name" value="CcmH"/>
    <property type="match status" value="1"/>
</dbReference>
<dbReference type="Proteomes" id="UP001549366">
    <property type="component" value="Unassembled WGS sequence"/>
</dbReference>
<feature type="chain" id="PRO_5044993723" description="Cytochrome c-type biogenesis protein" evidence="7">
    <location>
        <begin position="26"/>
        <end position="160"/>
    </location>
</feature>
<feature type="transmembrane region" description="Helical" evidence="7">
    <location>
        <begin position="110"/>
        <end position="131"/>
    </location>
</feature>
<dbReference type="InterPro" id="IPR051263">
    <property type="entry name" value="C-type_cytochrome_biogenesis"/>
</dbReference>
<name>A0ABV2SQ12_9GAMM</name>
<proteinExistence type="inferred from homology"/>
<dbReference type="EMBL" id="JBEWTB010000002">
    <property type="protein sequence ID" value="MET4759424.1"/>
    <property type="molecule type" value="Genomic_DNA"/>
</dbReference>
<sequence length="160" mass="18225">MSVIKRLSGLLMVFALLAGVNNAYAVIETYEFDSVEQREQFSRMNDVLRCPLCQNQSIGESNAPIANDLRREVHRLITDEQASDSDIVDFMLVRYGDFVLYKPPLDARTAALWFGPLFILLIGLFVLFRVFRSINFSEPDEKMNQQDQETLAKILGGKQS</sequence>
<comment type="caution">
    <text evidence="9">The sequence shown here is derived from an EMBL/GenBank/DDBJ whole genome shotgun (WGS) entry which is preliminary data.</text>
</comment>
<keyword evidence="7" id="KW-1133">Transmembrane helix</keyword>
<comment type="function">
    <text evidence="7">Possible subunit of a heme lyase.</text>
</comment>
<evidence type="ECO:0000256" key="4">
    <source>
        <dbReference type="ARBA" id="ARBA00022729"/>
    </source>
</evidence>
<accession>A0ABV2SQ12</accession>
<organism evidence="9 10">
    <name type="scientific">Endozoicomonas lisbonensis</name>
    <dbReference type="NCBI Taxonomy" id="3120522"/>
    <lineage>
        <taxon>Bacteria</taxon>
        <taxon>Pseudomonadati</taxon>
        <taxon>Pseudomonadota</taxon>
        <taxon>Gammaproteobacteria</taxon>
        <taxon>Oceanospirillales</taxon>
        <taxon>Endozoicomonadaceae</taxon>
        <taxon>Endozoicomonas</taxon>
    </lineage>
</organism>
<keyword evidence="6 7" id="KW-0408">Iron</keyword>
<keyword evidence="4 7" id="KW-0732">Signal</keyword>